<dbReference type="AlphaFoldDB" id="A0A4Q9KJW7"/>
<keyword evidence="1 5" id="KW-0547">Nucleotide-binding</keyword>
<dbReference type="PROSITE" id="PS51198">
    <property type="entry name" value="UVRD_HELICASE_ATP_BIND"/>
    <property type="match status" value="1"/>
</dbReference>
<dbReference type="GO" id="GO:0043138">
    <property type="term" value="F:3'-5' DNA helicase activity"/>
    <property type="evidence" value="ECO:0007669"/>
    <property type="project" value="TreeGrafter"/>
</dbReference>
<sequence>MTNSSDAYSPDAGVSSDVLSRELAIEQAHVDAVYERLGVATKSARSAAESGQELYRSDRGSWVREEDGTALFERDAFAFQAAKRLAILDAEHEGLVFGRLDHTDREVRYIGRIGVRDAEYEPLVIDWRAPAAEPFYRATPNNPMDVVRRRVLRCRADKVIGIEDDLLDAEANIDDLPIVGEGALMAALSRARGKHMRDIVATIQAEQDEAIRADHRGVTVISGGPGTGKTVVALHRAAFLLYSNRRRFERGGILVVGPGPVFMNYIERVLPSLGEDSVTLRAIGAVASDVLPDVRATRIDDALAANVKGSLRMVTLIKRLVNLPLSDGPTQLLTTVKGNVLKLDASALDRIRTSVAAHGKLNASRDAAERAVLAALRPQVPEELGLDADAIDDLITSSSAYRTFLSTWWPPLVPTEVLRRLADAGVVDRIATDLLTEAERAALTASYATHDDWSVADTALLDELAAILGPLPRDAGDSDPTLFLTSGAEVSELVTMADRYTRSIEADPDDDSVENYAHLLIDESQDVTPMQWRMLRRRGPQASWTIVGDLAQSSWPDLDEVGRAVRELIGSAPHREFRLSVNYRSPKEVFDLAAEIVKRAYPKADLPTAVRSTGNEPELARVSEAALVSDLAARIDTLTDQVPGTVGVIVPPSRIEALQAAVLRRLASEMNSVDIDRVWFVTPLEAKGLEYDAVVVVSPDEVVAESPGGVRVLYVALTRPTQLLVTLDVGESAGAWRRSRS</sequence>
<evidence type="ECO:0000259" key="6">
    <source>
        <dbReference type="PROSITE" id="PS51198"/>
    </source>
</evidence>
<keyword evidence="4 5" id="KW-0067">ATP-binding</keyword>
<evidence type="ECO:0000256" key="5">
    <source>
        <dbReference type="PROSITE-ProRule" id="PRU00560"/>
    </source>
</evidence>
<dbReference type="SUPFAM" id="SSF52540">
    <property type="entry name" value="P-loop containing nucleoside triphosphate hydrolases"/>
    <property type="match status" value="1"/>
</dbReference>
<feature type="domain" description="UvrD-like helicase ATP-binding" evidence="6">
    <location>
        <begin position="202"/>
        <end position="586"/>
    </location>
</feature>
<comment type="caution">
    <text evidence="7">The sequence shown here is derived from an EMBL/GenBank/DDBJ whole genome shotgun (WGS) entry which is preliminary data.</text>
</comment>
<keyword evidence="3 5" id="KW-0347">Helicase</keyword>
<gene>
    <name evidence="7" type="ORF">ET996_09045</name>
</gene>
<accession>A0A4Q9KJW7</accession>
<organism evidence="7 8">
    <name type="scientific">Propioniciclava tarda</name>
    <dbReference type="NCBI Taxonomy" id="433330"/>
    <lineage>
        <taxon>Bacteria</taxon>
        <taxon>Bacillati</taxon>
        <taxon>Actinomycetota</taxon>
        <taxon>Actinomycetes</taxon>
        <taxon>Propionibacteriales</taxon>
        <taxon>Propionibacteriaceae</taxon>
        <taxon>Propioniciclava</taxon>
    </lineage>
</organism>
<name>A0A4Q9KJW7_PROTD</name>
<dbReference type="EMBL" id="SDMR01000010">
    <property type="protein sequence ID" value="TBT94733.1"/>
    <property type="molecule type" value="Genomic_DNA"/>
</dbReference>
<dbReference type="GO" id="GO:0000725">
    <property type="term" value="P:recombinational repair"/>
    <property type="evidence" value="ECO:0007669"/>
    <property type="project" value="TreeGrafter"/>
</dbReference>
<dbReference type="Gene3D" id="3.40.50.300">
    <property type="entry name" value="P-loop containing nucleotide triphosphate hydrolases"/>
    <property type="match status" value="3"/>
</dbReference>
<proteinExistence type="predicted"/>
<dbReference type="GO" id="GO:0005524">
    <property type="term" value="F:ATP binding"/>
    <property type="evidence" value="ECO:0007669"/>
    <property type="project" value="UniProtKB-UniRule"/>
</dbReference>
<reference evidence="7 8" key="1">
    <citation type="submission" date="2019-01" db="EMBL/GenBank/DDBJ databases">
        <title>Lactibacter flavus gen. nov., sp. nov., a novel bacterium of the family Propionibacteriaceae isolated from raw milk and dairy products.</title>
        <authorList>
            <person name="Huptas C."/>
            <person name="Wenning M."/>
            <person name="Breitenwieser F."/>
            <person name="Doll E."/>
            <person name="Von Neubeck M."/>
            <person name="Busse H.-J."/>
            <person name="Scherer S."/>
        </authorList>
    </citation>
    <scope>NUCLEOTIDE SEQUENCE [LARGE SCALE GENOMIC DNA]</scope>
    <source>
        <strain evidence="7 8">DSM 22130</strain>
    </source>
</reference>
<dbReference type="PANTHER" id="PTHR11070:SF45">
    <property type="entry name" value="DNA 3'-5' HELICASE"/>
    <property type="match status" value="1"/>
</dbReference>
<dbReference type="Proteomes" id="UP000291933">
    <property type="component" value="Unassembled WGS sequence"/>
</dbReference>
<dbReference type="InterPro" id="IPR000212">
    <property type="entry name" value="DNA_helicase_UvrD/REP"/>
</dbReference>
<evidence type="ECO:0000256" key="4">
    <source>
        <dbReference type="ARBA" id="ARBA00022840"/>
    </source>
</evidence>
<feature type="binding site" evidence="5">
    <location>
        <begin position="223"/>
        <end position="230"/>
    </location>
    <ligand>
        <name>ATP</name>
        <dbReference type="ChEBI" id="CHEBI:30616"/>
    </ligand>
</feature>
<dbReference type="Pfam" id="PF13245">
    <property type="entry name" value="AAA_19"/>
    <property type="match status" value="1"/>
</dbReference>
<dbReference type="GO" id="GO:0016787">
    <property type="term" value="F:hydrolase activity"/>
    <property type="evidence" value="ECO:0007669"/>
    <property type="project" value="UniProtKB-UniRule"/>
</dbReference>
<dbReference type="GO" id="GO:0003677">
    <property type="term" value="F:DNA binding"/>
    <property type="evidence" value="ECO:0007669"/>
    <property type="project" value="InterPro"/>
</dbReference>
<evidence type="ECO:0000313" key="7">
    <source>
        <dbReference type="EMBL" id="TBT94733.1"/>
    </source>
</evidence>
<protein>
    <submittedName>
        <fullName evidence="7">Helicase</fullName>
    </submittedName>
</protein>
<keyword evidence="2 5" id="KW-0378">Hydrolase</keyword>
<evidence type="ECO:0000256" key="1">
    <source>
        <dbReference type="ARBA" id="ARBA00022741"/>
    </source>
</evidence>
<dbReference type="RefSeq" id="WP_131172238.1">
    <property type="nucleotide sequence ID" value="NZ_FXTL01000010.1"/>
</dbReference>
<evidence type="ECO:0000256" key="2">
    <source>
        <dbReference type="ARBA" id="ARBA00022801"/>
    </source>
</evidence>
<evidence type="ECO:0000256" key="3">
    <source>
        <dbReference type="ARBA" id="ARBA00022806"/>
    </source>
</evidence>
<dbReference type="InterPro" id="IPR014016">
    <property type="entry name" value="UvrD-like_ATP-bd"/>
</dbReference>
<dbReference type="InterPro" id="IPR027417">
    <property type="entry name" value="P-loop_NTPase"/>
</dbReference>
<keyword evidence="8" id="KW-1185">Reference proteome</keyword>
<evidence type="ECO:0000313" key="8">
    <source>
        <dbReference type="Proteomes" id="UP000291933"/>
    </source>
</evidence>
<dbReference type="GO" id="GO:0005829">
    <property type="term" value="C:cytosol"/>
    <property type="evidence" value="ECO:0007669"/>
    <property type="project" value="TreeGrafter"/>
</dbReference>
<dbReference type="PANTHER" id="PTHR11070">
    <property type="entry name" value="UVRD / RECB / PCRA DNA HELICASE FAMILY MEMBER"/>
    <property type="match status" value="1"/>
</dbReference>
<dbReference type="OrthoDB" id="9787585at2"/>